<evidence type="ECO:0000259" key="8">
    <source>
        <dbReference type="Pfam" id="PF00884"/>
    </source>
</evidence>
<comment type="cofactor">
    <cofactor evidence="1">
        <name>Ca(2+)</name>
        <dbReference type="ChEBI" id="CHEBI:29108"/>
    </cofactor>
</comment>
<name>A0A7S3S9Z3_EMIHU</name>
<dbReference type="AlphaFoldDB" id="A0A7S3S9Z3"/>
<dbReference type="GO" id="GO:0046872">
    <property type="term" value="F:metal ion binding"/>
    <property type="evidence" value="ECO:0007669"/>
    <property type="project" value="UniProtKB-KW"/>
</dbReference>
<evidence type="ECO:0000256" key="7">
    <source>
        <dbReference type="SAM" id="MobiDB-lite"/>
    </source>
</evidence>
<dbReference type="GO" id="GO:0004065">
    <property type="term" value="F:arylsulfatase activity"/>
    <property type="evidence" value="ECO:0007669"/>
    <property type="project" value="TreeGrafter"/>
</dbReference>
<evidence type="ECO:0000256" key="2">
    <source>
        <dbReference type="ARBA" id="ARBA00008779"/>
    </source>
</evidence>
<evidence type="ECO:0000256" key="5">
    <source>
        <dbReference type="ARBA" id="ARBA00022801"/>
    </source>
</evidence>
<organism evidence="9">
    <name type="scientific">Emiliania huxleyi</name>
    <name type="common">Coccolithophore</name>
    <name type="synonym">Pontosphaera huxleyi</name>
    <dbReference type="NCBI Taxonomy" id="2903"/>
    <lineage>
        <taxon>Eukaryota</taxon>
        <taxon>Haptista</taxon>
        <taxon>Haptophyta</taxon>
        <taxon>Prymnesiophyceae</taxon>
        <taxon>Isochrysidales</taxon>
        <taxon>Noelaerhabdaceae</taxon>
        <taxon>Emiliania</taxon>
    </lineage>
</organism>
<dbReference type="Pfam" id="PF00884">
    <property type="entry name" value="Sulfatase"/>
    <property type="match status" value="1"/>
</dbReference>
<feature type="compositionally biased region" description="Basic residues" evidence="7">
    <location>
        <begin position="461"/>
        <end position="470"/>
    </location>
</feature>
<dbReference type="PROSITE" id="PS00149">
    <property type="entry name" value="SULFATASE_2"/>
    <property type="match status" value="1"/>
</dbReference>
<evidence type="ECO:0000256" key="6">
    <source>
        <dbReference type="ARBA" id="ARBA00022837"/>
    </source>
</evidence>
<evidence type="ECO:0000256" key="1">
    <source>
        <dbReference type="ARBA" id="ARBA00001913"/>
    </source>
</evidence>
<feature type="compositionally biased region" description="Low complexity" evidence="7">
    <location>
        <begin position="436"/>
        <end position="447"/>
    </location>
</feature>
<dbReference type="InterPro" id="IPR024607">
    <property type="entry name" value="Sulfatase_CS"/>
</dbReference>
<dbReference type="Gene3D" id="3.40.720.10">
    <property type="entry name" value="Alkaline Phosphatase, subunit A"/>
    <property type="match status" value="1"/>
</dbReference>
<keyword evidence="6" id="KW-0106">Calcium</keyword>
<keyword evidence="5" id="KW-0378">Hydrolase</keyword>
<keyword evidence="4" id="KW-0732">Signal</keyword>
<dbReference type="InterPro" id="IPR000917">
    <property type="entry name" value="Sulfatase_N"/>
</dbReference>
<dbReference type="PANTHER" id="PTHR42693:SF42">
    <property type="entry name" value="ARYLSULFATASE G"/>
    <property type="match status" value="1"/>
</dbReference>
<proteinExistence type="inferred from homology"/>
<dbReference type="EMBL" id="HBIR01022183">
    <property type="protein sequence ID" value="CAE0548582.1"/>
    <property type="molecule type" value="Transcribed_RNA"/>
</dbReference>
<dbReference type="InterPro" id="IPR017850">
    <property type="entry name" value="Alkaline_phosphatase_core_sf"/>
</dbReference>
<feature type="region of interest" description="Disordered" evidence="7">
    <location>
        <begin position="430"/>
        <end position="502"/>
    </location>
</feature>
<dbReference type="PANTHER" id="PTHR42693">
    <property type="entry name" value="ARYLSULFATASE FAMILY MEMBER"/>
    <property type="match status" value="1"/>
</dbReference>
<evidence type="ECO:0000256" key="3">
    <source>
        <dbReference type="ARBA" id="ARBA00022723"/>
    </source>
</evidence>
<feature type="region of interest" description="Disordered" evidence="7">
    <location>
        <begin position="292"/>
        <end position="399"/>
    </location>
</feature>
<protein>
    <recommendedName>
        <fullName evidence="8">Sulfatase N-terminal domain-containing protein</fullName>
    </recommendedName>
</protein>
<dbReference type="InterPro" id="IPR050738">
    <property type="entry name" value="Sulfatase"/>
</dbReference>
<feature type="domain" description="Sulfatase N-terminal" evidence="8">
    <location>
        <begin position="14"/>
        <end position="291"/>
    </location>
</feature>
<sequence>MPRDEGNHPWPLRPNLLLLLADDMGWGDWPNANTPLRHLDALAAAGTRFTAFYTPSCICSPARGALLTGRMAIRWGGAGATWHGTAFGAGANGGLPASEHTIGTELRSLGYATAMAGKWHLGQAAGHTPRDHGFDRFLGIPFSTDMGSSAWQLSDALPLPLLANESIAEQPADIGALTATYLSFSREFVFSAARRAQPWFLFVSFHQPHVPLAPSPRFCNRSAAGSYGDTLLEMDEAIGELGRIVSEAGAARSTLTLFASDNGPWVEMAPAAGSAGPLRGGKFTTYEGGIRALAGRRAGRPRDGRRGLAAGRAPHRRPARGRDSARAAARREGPPPAPVRAERGEPPAPPPRRHPRPLLSCLGPHRRARTAASSSLEARPAPAAAATGGGAPACGRRPVAFTHPRRPFEWNQVPRPVGCALRRLQAALRHARRPAHLPGGEAAPLPRRAGRGRVEAAPRAPPRRRARRLLALRGRALDRADQRLRRRSGGDAAGQQRSASRP</sequence>
<feature type="compositionally biased region" description="Low complexity" evidence="7">
    <location>
        <begin position="371"/>
        <end position="386"/>
    </location>
</feature>
<gene>
    <name evidence="9" type="ORF">EHUX00137_LOCUS16926</name>
</gene>
<evidence type="ECO:0000313" key="9">
    <source>
        <dbReference type="EMBL" id="CAE0548582.1"/>
    </source>
</evidence>
<evidence type="ECO:0000256" key="4">
    <source>
        <dbReference type="ARBA" id="ARBA00022729"/>
    </source>
</evidence>
<dbReference type="SUPFAM" id="SSF53649">
    <property type="entry name" value="Alkaline phosphatase-like"/>
    <property type="match status" value="1"/>
</dbReference>
<accession>A0A7S3S9Z3</accession>
<keyword evidence="3" id="KW-0479">Metal-binding</keyword>
<feature type="compositionally biased region" description="Basic and acidic residues" evidence="7">
    <location>
        <begin position="320"/>
        <end position="333"/>
    </location>
</feature>
<comment type="similarity">
    <text evidence="2">Belongs to the sulfatase family.</text>
</comment>
<reference evidence="9" key="1">
    <citation type="submission" date="2021-01" db="EMBL/GenBank/DDBJ databases">
        <authorList>
            <person name="Corre E."/>
            <person name="Pelletier E."/>
            <person name="Niang G."/>
            <person name="Scheremetjew M."/>
            <person name="Finn R."/>
            <person name="Kale V."/>
            <person name="Holt S."/>
            <person name="Cochrane G."/>
            <person name="Meng A."/>
            <person name="Brown T."/>
            <person name="Cohen L."/>
        </authorList>
    </citation>
    <scope>NUCLEOTIDE SEQUENCE</scope>
    <source>
        <strain evidence="9">379</strain>
    </source>
</reference>